<feature type="transmembrane region" description="Helical" evidence="1">
    <location>
        <begin position="5"/>
        <end position="23"/>
    </location>
</feature>
<dbReference type="Proteomes" id="UP000319040">
    <property type="component" value="Unassembled WGS sequence"/>
</dbReference>
<protein>
    <submittedName>
        <fullName evidence="2">Uncharacterized protein</fullName>
    </submittedName>
</protein>
<keyword evidence="1" id="KW-0812">Transmembrane</keyword>
<keyword evidence="1" id="KW-1133">Transmembrane helix</keyword>
<evidence type="ECO:0000313" key="3">
    <source>
        <dbReference type="Proteomes" id="UP000319040"/>
    </source>
</evidence>
<name>A0A521BWJ9_SACCC</name>
<evidence type="ECO:0000313" key="2">
    <source>
        <dbReference type="EMBL" id="SMO50810.1"/>
    </source>
</evidence>
<dbReference type="AlphaFoldDB" id="A0A521BWJ9"/>
<dbReference type="EMBL" id="FXTB01000002">
    <property type="protein sequence ID" value="SMO50810.1"/>
    <property type="molecule type" value="Genomic_DNA"/>
</dbReference>
<dbReference type="RefSeq" id="WP_185957453.1">
    <property type="nucleotide sequence ID" value="NZ_FXTB01000002.1"/>
</dbReference>
<gene>
    <name evidence="2" type="ORF">SAMN06265379_10271</name>
</gene>
<feature type="transmembrane region" description="Helical" evidence="1">
    <location>
        <begin position="29"/>
        <end position="47"/>
    </location>
</feature>
<keyword evidence="3" id="KW-1185">Reference proteome</keyword>
<organism evidence="2 3">
    <name type="scientific">Saccharicrinis carchari</name>
    <dbReference type="NCBI Taxonomy" id="1168039"/>
    <lineage>
        <taxon>Bacteria</taxon>
        <taxon>Pseudomonadati</taxon>
        <taxon>Bacteroidota</taxon>
        <taxon>Bacteroidia</taxon>
        <taxon>Marinilabiliales</taxon>
        <taxon>Marinilabiliaceae</taxon>
        <taxon>Saccharicrinis</taxon>
    </lineage>
</organism>
<reference evidence="2 3" key="1">
    <citation type="submission" date="2017-05" db="EMBL/GenBank/DDBJ databases">
        <authorList>
            <person name="Varghese N."/>
            <person name="Submissions S."/>
        </authorList>
    </citation>
    <scope>NUCLEOTIDE SEQUENCE [LARGE SCALE GENOMIC DNA]</scope>
    <source>
        <strain evidence="2 3">DSM 27040</strain>
    </source>
</reference>
<proteinExistence type="predicted"/>
<keyword evidence="1" id="KW-0472">Membrane</keyword>
<sequence length="56" mass="5947">MKRSIGIIGAVAIVIGFGMIHGSYKNAEIYGGSLIGLGCVILLYLLYTSGKDKNKE</sequence>
<accession>A0A521BWJ9</accession>
<evidence type="ECO:0000256" key="1">
    <source>
        <dbReference type="SAM" id="Phobius"/>
    </source>
</evidence>